<dbReference type="InterPro" id="IPR050685">
    <property type="entry name" value="LDLR"/>
</dbReference>
<dbReference type="GeneID" id="136075357"/>
<evidence type="ECO:0000256" key="6">
    <source>
        <dbReference type="ARBA" id="ARBA00023136"/>
    </source>
</evidence>
<reference evidence="12" key="2">
    <citation type="submission" date="2025-08" db="UniProtKB">
        <authorList>
            <consortium name="RefSeq"/>
        </authorList>
    </citation>
    <scope>IDENTIFICATION</scope>
</reference>
<feature type="signal peptide" evidence="9">
    <location>
        <begin position="1"/>
        <end position="21"/>
    </location>
</feature>
<dbReference type="PRINTS" id="PR00261">
    <property type="entry name" value="LDLRECEPTOR"/>
</dbReference>
<evidence type="ECO:0000256" key="7">
    <source>
        <dbReference type="ARBA" id="ARBA00023157"/>
    </source>
</evidence>
<evidence type="ECO:0000256" key="5">
    <source>
        <dbReference type="ARBA" id="ARBA00022989"/>
    </source>
</evidence>
<keyword evidence="4" id="KW-0677">Repeat</keyword>
<dbReference type="SMART" id="SM00060">
    <property type="entry name" value="FN3"/>
    <property type="match status" value="3"/>
</dbReference>
<evidence type="ECO:0000256" key="3">
    <source>
        <dbReference type="ARBA" id="ARBA00022692"/>
    </source>
</evidence>
<dbReference type="InterPro" id="IPR036055">
    <property type="entry name" value="LDL_receptor-like_sf"/>
</dbReference>
<dbReference type="InterPro" id="IPR013783">
    <property type="entry name" value="Ig-like_fold"/>
</dbReference>
<keyword evidence="6" id="KW-0472">Membrane</keyword>
<dbReference type="SMART" id="SM00192">
    <property type="entry name" value="LDLa"/>
    <property type="match status" value="2"/>
</dbReference>
<dbReference type="PROSITE" id="PS01209">
    <property type="entry name" value="LDLRA_1"/>
    <property type="match status" value="2"/>
</dbReference>
<dbReference type="InterPro" id="IPR023415">
    <property type="entry name" value="LDLR_class-A_CS"/>
</dbReference>
<evidence type="ECO:0000256" key="8">
    <source>
        <dbReference type="PROSITE-ProRule" id="PRU00124"/>
    </source>
</evidence>
<protein>
    <submittedName>
        <fullName evidence="12">Uncharacterized protein LOC136075357 isoform X2</fullName>
    </submittedName>
</protein>
<dbReference type="InterPro" id="IPR036116">
    <property type="entry name" value="FN3_sf"/>
</dbReference>
<dbReference type="Gene3D" id="4.10.400.10">
    <property type="entry name" value="Low-density Lipoprotein Receptor"/>
    <property type="match status" value="2"/>
</dbReference>
<dbReference type="Proteomes" id="UP001652625">
    <property type="component" value="Chromosome 01"/>
</dbReference>
<keyword evidence="9" id="KW-0732">Signal</keyword>
<dbReference type="Gene3D" id="2.60.40.10">
    <property type="entry name" value="Immunoglobulins"/>
    <property type="match status" value="3"/>
</dbReference>
<keyword evidence="7" id="KW-1015">Disulfide bond</keyword>
<feature type="domain" description="Fibronectin type-III" evidence="10">
    <location>
        <begin position="167"/>
        <end position="272"/>
    </location>
</feature>
<dbReference type="PANTHER" id="PTHR24270">
    <property type="entry name" value="LOW-DENSITY LIPOPROTEIN RECEPTOR-RELATED"/>
    <property type="match status" value="1"/>
</dbReference>
<evidence type="ECO:0000259" key="10">
    <source>
        <dbReference type="PROSITE" id="PS50853"/>
    </source>
</evidence>
<evidence type="ECO:0000256" key="1">
    <source>
        <dbReference type="ARBA" id="ARBA00004167"/>
    </source>
</evidence>
<organism evidence="11 12">
    <name type="scientific">Hydra vulgaris</name>
    <name type="common">Hydra</name>
    <name type="synonym">Hydra attenuata</name>
    <dbReference type="NCBI Taxonomy" id="6087"/>
    <lineage>
        <taxon>Eukaryota</taxon>
        <taxon>Metazoa</taxon>
        <taxon>Cnidaria</taxon>
        <taxon>Hydrozoa</taxon>
        <taxon>Hydroidolina</taxon>
        <taxon>Anthoathecata</taxon>
        <taxon>Aplanulata</taxon>
        <taxon>Hydridae</taxon>
        <taxon>Hydra</taxon>
    </lineage>
</organism>
<sequence>MKFLSSIAFVWYLFGTARVSAVSCPDSDYQCIQSQVCIPKSKTCDSIQDCSDGSDESLNAGCESPTSIPSNLHIKNITSSSITVEWNAVNDMPEDRITSYQCQIVTTNGGFLDIKTISQSNGLVNITFIDLLPGYLYKFRVRAINLSGPGQYSGFITATTSSGILGAVTNMQVTPVPFFENTSVLLQWNPPTLLLGYTTKSLTYYLSYCELNVITGCTNISLNSSTLQIKLMNLKSNIFYQCTITPIAVYTVGVKIGEASSTIFQTALTASCNNDTYFTCIQDQACVLKYSLCDGIFDCKDKSDETNNICALPTSAPVIQQIASAGPNSIVIVFPVINDLSQRVQSYSFININTSIVQTVNASNLPPSVNTLNVTFTGLSTGVYYFFKGKAVNPSGDGPYSSSSGFMLQASGSVVTAFNVTVAPVASL</sequence>
<reference evidence="11" key="1">
    <citation type="submission" date="2025-05" db="UniProtKB">
        <authorList>
            <consortium name="RefSeq"/>
        </authorList>
    </citation>
    <scope>NUCLEOTIDE SEQUENCE [LARGE SCALE GENOMIC DNA]</scope>
</reference>
<evidence type="ECO:0000256" key="2">
    <source>
        <dbReference type="ARBA" id="ARBA00004308"/>
    </source>
</evidence>
<evidence type="ECO:0000256" key="9">
    <source>
        <dbReference type="SAM" id="SignalP"/>
    </source>
</evidence>
<dbReference type="SUPFAM" id="SSF49265">
    <property type="entry name" value="Fibronectin type III"/>
    <property type="match status" value="2"/>
</dbReference>
<proteinExistence type="predicted"/>
<feature type="domain" description="Fibronectin type-III" evidence="10">
    <location>
        <begin position="68"/>
        <end position="163"/>
    </location>
</feature>
<keyword evidence="5" id="KW-1133">Transmembrane helix</keyword>
<dbReference type="RefSeq" id="XP_065644331.1">
    <property type="nucleotide sequence ID" value="XM_065788259.1"/>
</dbReference>
<dbReference type="CDD" id="cd00112">
    <property type="entry name" value="LDLa"/>
    <property type="match status" value="2"/>
</dbReference>
<dbReference type="CDD" id="cd00063">
    <property type="entry name" value="FN3"/>
    <property type="match status" value="2"/>
</dbReference>
<comment type="subcellular location">
    <subcellularLocation>
        <location evidence="2">Endomembrane system</location>
    </subcellularLocation>
    <subcellularLocation>
        <location evidence="1">Membrane</location>
        <topology evidence="1">Single-pass membrane protein</topology>
    </subcellularLocation>
</comment>
<evidence type="ECO:0000256" key="4">
    <source>
        <dbReference type="ARBA" id="ARBA00022737"/>
    </source>
</evidence>
<dbReference type="Pfam" id="PF00057">
    <property type="entry name" value="Ldl_recept_a"/>
    <property type="match status" value="1"/>
</dbReference>
<dbReference type="SUPFAM" id="SSF57424">
    <property type="entry name" value="LDL receptor-like module"/>
    <property type="match status" value="2"/>
</dbReference>
<dbReference type="InterPro" id="IPR003961">
    <property type="entry name" value="FN3_dom"/>
</dbReference>
<feature type="domain" description="Fibronectin type-III" evidence="10">
    <location>
        <begin position="316"/>
        <end position="411"/>
    </location>
</feature>
<accession>A0ABM4B662</accession>
<dbReference type="Pfam" id="PF00041">
    <property type="entry name" value="fn3"/>
    <property type="match status" value="1"/>
</dbReference>
<evidence type="ECO:0000313" key="12">
    <source>
        <dbReference type="RefSeq" id="XP_065644331.1"/>
    </source>
</evidence>
<name>A0ABM4B662_HYDVU</name>
<dbReference type="PROSITE" id="PS50068">
    <property type="entry name" value="LDLRA_2"/>
    <property type="match status" value="2"/>
</dbReference>
<keyword evidence="11" id="KW-1185">Reference proteome</keyword>
<comment type="caution">
    <text evidence="8">Lacks conserved residue(s) required for the propagation of feature annotation.</text>
</comment>
<evidence type="ECO:0000313" key="11">
    <source>
        <dbReference type="Proteomes" id="UP001652625"/>
    </source>
</evidence>
<gene>
    <name evidence="12" type="primary">LOC136075357</name>
</gene>
<dbReference type="PROSITE" id="PS50853">
    <property type="entry name" value="FN3"/>
    <property type="match status" value="3"/>
</dbReference>
<keyword evidence="3" id="KW-0812">Transmembrane</keyword>
<dbReference type="InterPro" id="IPR002172">
    <property type="entry name" value="LDrepeatLR_classA_rpt"/>
</dbReference>
<feature type="chain" id="PRO_5047082341" evidence="9">
    <location>
        <begin position="22"/>
        <end position="428"/>
    </location>
</feature>